<accession>A0A382U9E7</accession>
<dbReference type="InterPro" id="IPR001790">
    <property type="entry name" value="Ribosomal_uL10"/>
</dbReference>
<gene>
    <name evidence="5" type="ORF">METZ01_LOCUS383770</name>
</gene>
<dbReference type="InterPro" id="IPR047865">
    <property type="entry name" value="Ribosomal_uL10_bac_type"/>
</dbReference>
<dbReference type="Pfam" id="PF00466">
    <property type="entry name" value="Ribosomal_L10"/>
    <property type="match status" value="1"/>
</dbReference>
<dbReference type="PANTHER" id="PTHR11560">
    <property type="entry name" value="39S RIBOSOMAL PROTEIN L10, MITOCHONDRIAL"/>
    <property type="match status" value="1"/>
</dbReference>
<keyword evidence="3" id="KW-0687">Ribonucleoprotein</keyword>
<evidence type="ECO:0008006" key="6">
    <source>
        <dbReference type="Google" id="ProtNLM"/>
    </source>
</evidence>
<dbReference type="InterPro" id="IPR043141">
    <property type="entry name" value="Ribosomal_uL10-like_sf"/>
</dbReference>
<dbReference type="HAMAP" id="MF_00362">
    <property type="entry name" value="Ribosomal_uL10"/>
    <property type="match status" value="1"/>
</dbReference>
<keyword evidence="4" id="KW-0175">Coiled coil</keyword>
<dbReference type="AlphaFoldDB" id="A0A382U9E7"/>
<reference evidence="5" key="1">
    <citation type="submission" date="2018-05" db="EMBL/GenBank/DDBJ databases">
        <authorList>
            <person name="Lanie J.A."/>
            <person name="Ng W.-L."/>
            <person name="Kazmierczak K.M."/>
            <person name="Andrzejewski T.M."/>
            <person name="Davidsen T.M."/>
            <person name="Wayne K.J."/>
            <person name="Tettelin H."/>
            <person name="Glass J.I."/>
            <person name="Rusch D."/>
            <person name="Podicherti R."/>
            <person name="Tsui H.-C.T."/>
            <person name="Winkler M.E."/>
        </authorList>
    </citation>
    <scope>NUCLEOTIDE SEQUENCE</scope>
</reference>
<feature type="coiled-coil region" evidence="4">
    <location>
        <begin position="36"/>
        <end position="63"/>
    </location>
</feature>
<keyword evidence="2" id="KW-0689">Ribosomal protein</keyword>
<dbReference type="CDD" id="cd05797">
    <property type="entry name" value="Ribosomal_L10"/>
    <property type="match status" value="1"/>
</dbReference>
<dbReference type="InterPro" id="IPR022973">
    <property type="entry name" value="Ribosomal_uL10_bac"/>
</dbReference>
<organism evidence="5">
    <name type="scientific">marine metagenome</name>
    <dbReference type="NCBI Taxonomy" id="408172"/>
    <lineage>
        <taxon>unclassified sequences</taxon>
        <taxon>metagenomes</taxon>
        <taxon>ecological metagenomes</taxon>
    </lineage>
</organism>
<evidence type="ECO:0000256" key="3">
    <source>
        <dbReference type="ARBA" id="ARBA00023274"/>
    </source>
</evidence>
<dbReference type="GO" id="GO:1990904">
    <property type="term" value="C:ribonucleoprotein complex"/>
    <property type="evidence" value="ECO:0007669"/>
    <property type="project" value="UniProtKB-KW"/>
</dbReference>
<evidence type="ECO:0000256" key="4">
    <source>
        <dbReference type="SAM" id="Coils"/>
    </source>
</evidence>
<evidence type="ECO:0000256" key="1">
    <source>
        <dbReference type="ARBA" id="ARBA00008889"/>
    </source>
</evidence>
<dbReference type="Gene3D" id="3.30.70.1730">
    <property type="match status" value="1"/>
</dbReference>
<name>A0A382U9E7_9ZZZZ</name>
<sequence>MERTQKEALVNKLQEIFNTASAGILVDYRGLAANEMVELRHELNKAQSTLKVIKNTLARLAVEKTPFAEIKEQLVDTRALVYSQGDPVEQAKILVKLTESGSKLQILSGVLVDAAKTSVLDKAQVVALSKLPSKEELLVKLLFLLQAPATQLVRTLKEVPSKFVRTLVAVRDSKTE</sequence>
<protein>
    <recommendedName>
        <fullName evidence="6">50S ribosomal protein L10</fullName>
    </recommendedName>
</protein>
<dbReference type="GO" id="GO:0005840">
    <property type="term" value="C:ribosome"/>
    <property type="evidence" value="ECO:0007669"/>
    <property type="project" value="UniProtKB-KW"/>
</dbReference>
<comment type="similarity">
    <text evidence="1">Belongs to the universal ribosomal protein uL10 family.</text>
</comment>
<dbReference type="SUPFAM" id="SSF160369">
    <property type="entry name" value="Ribosomal protein L10-like"/>
    <property type="match status" value="1"/>
</dbReference>
<dbReference type="EMBL" id="UINC01142534">
    <property type="protein sequence ID" value="SVD30916.1"/>
    <property type="molecule type" value="Genomic_DNA"/>
</dbReference>
<evidence type="ECO:0000256" key="2">
    <source>
        <dbReference type="ARBA" id="ARBA00022980"/>
    </source>
</evidence>
<dbReference type="NCBIfam" id="NF000955">
    <property type="entry name" value="PRK00099.1-1"/>
    <property type="match status" value="1"/>
</dbReference>
<dbReference type="Gene3D" id="6.10.250.290">
    <property type="match status" value="1"/>
</dbReference>
<proteinExistence type="inferred from homology"/>
<evidence type="ECO:0000313" key="5">
    <source>
        <dbReference type="EMBL" id="SVD30916.1"/>
    </source>
</evidence>